<dbReference type="PANTHER" id="PTHR15678:SF6">
    <property type="entry name" value="BRIDGE-LIKE LIPID TRANSFER PROTEIN FAMILY MEMBER 2"/>
    <property type="match status" value="1"/>
</dbReference>
<dbReference type="EMBL" id="CAJZBQ010000051">
    <property type="protein sequence ID" value="CAG9330380.1"/>
    <property type="molecule type" value="Genomic_DNA"/>
</dbReference>
<feature type="transmembrane region" description="Helical" evidence="1">
    <location>
        <begin position="102"/>
        <end position="120"/>
    </location>
</feature>
<feature type="transmembrane region" description="Helical" evidence="1">
    <location>
        <begin position="6"/>
        <end position="31"/>
    </location>
</feature>
<keyword evidence="3" id="KW-1185">Reference proteome</keyword>
<evidence type="ECO:0000256" key="1">
    <source>
        <dbReference type="SAM" id="Phobius"/>
    </source>
</evidence>
<accession>A0AAU9JZN3</accession>
<proteinExistence type="predicted"/>
<protein>
    <recommendedName>
        <fullName evidence="4">FMP27 C-terminal domain-containing protein</fullName>
    </recommendedName>
</protein>
<keyword evidence="1" id="KW-1133">Transmembrane helix</keyword>
<reference evidence="2" key="1">
    <citation type="submission" date="2021-09" db="EMBL/GenBank/DDBJ databases">
        <authorList>
            <consortium name="AG Swart"/>
            <person name="Singh M."/>
            <person name="Singh A."/>
            <person name="Seah K."/>
            <person name="Emmerich C."/>
        </authorList>
    </citation>
    <scope>NUCLEOTIDE SEQUENCE</scope>
    <source>
        <strain evidence="2">ATCC30299</strain>
    </source>
</reference>
<dbReference type="Proteomes" id="UP001162131">
    <property type="component" value="Unassembled WGS sequence"/>
</dbReference>
<comment type="caution">
    <text evidence="2">The sequence shown here is derived from an EMBL/GenBank/DDBJ whole genome shotgun (WGS) entry which is preliminary data.</text>
</comment>
<evidence type="ECO:0000313" key="3">
    <source>
        <dbReference type="Proteomes" id="UP001162131"/>
    </source>
</evidence>
<keyword evidence="1" id="KW-0472">Membrane</keyword>
<dbReference type="InterPro" id="IPR045167">
    <property type="entry name" value="Hobbit"/>
</dbReference>
<gene>
    <name evidence="2" type="ORF">BSTOLATCC_MIC50973</name>
</gene>
<dbReference type="PANTHER" id="PTHR15678">
    <property type="entry name" value="ANTIGEN MLAA-22-RELATED"/>
    <property type="match status" value="1"/>
</dbReference>
<evidence type="ECO:0000313" key="2">
    <source>
        <dbReference type="EMBL" id="CAG9330380.1"/>
    </source>
</evidence>
<keyword evidence="1" id="KW-0812">Transmembrane</keyword>
<evidence type="ECO:0008006" key="4">
    <source>
        <dbReference type="Google" id="ProtNLM"/>
    </source>
</evidence>
<organism evidence="2 3">
    <name type="scientific">Blepharisma stoltei</name>
    <dbReference type="NCBI Taxonomy" id="1481888"/>
    <lineage>
        <taxon>Eukaryota</taxon>
        <taxon>Sar</taxon>
        <taxon>Alveolata</taxon>
        <taxon>Ciliophora</taxon>
        <taxon>Postciliodesmatophora</taxon>
        <taxon>Heterotrichea</taxon>
        <taxon>Heterotrichida</taxon>
        <taxon>Blepharismidae</taxon>
        <taxon>Blepharisma</taxon>
    </lineage>
</organism>
<name>A0AAU9JZN3_9CILI</name>
<sequence>MSIMSIPFYYYIIILILLAPWLINIILWIALWKYSFRMCTCGYFKYKNIRMQLPLVHIQINQLRLFYHNKRLVIFVQGLHIDLIKVEPTESTPWKENAFKNLLFRILILVLGKYLILQVSRIKFDYEFMSFKEDMVIANFECNPETAEILISIRASSSSIMLYDESLIEIIPITFKLTWPGYVSLRKALTKGHCEIEIGEIKGNFELKNYYDMIMIPKSGSASEEPLSLSREILVLVHTVELNIKGLEFSCYSTKLTMNTKSEITTELDIFDIELKMPNQNLVNIPKVTFSSCKISDVSEMITKIDNPSINLNHSLAEFIADCIPPQTLNQIEVKKSSGYWIHNININTLAINMLDSENIPLILGKFDNFHFTFSQKEIYEFKTYANNVFLDSYEAYRMIFFSNPIMKSVKNELETKIDGLEIELTQSTFERITPVFLDILFTILSKGNKKPKQQAQTPLILKFNLTNIKAVAKFYDNFGIEVHNRVFLAEARGPELFFTFYDSDVFGHDNGFKKLLTCPTGIVHKWYDENGDAQVKVHGDKVILFLPSRYHLGKGIFKGMNKITTLTKWTKCLIIPEDIRLTKKAWVSEKGNIDLLFTEFQLIVEEDELNVSLRKRVHAMREADIYASLRSAVLPPFIRVCMERLTMTLNNTLISDHDSIIVALQELDKFPVPPVSFFKILMAHDIVTEINNITVQIRDYPFYLVTLAHITAKMRSILTRNKLPLDFWATIKNHYKAEATVEGGTCALGICIVPLLKDLINVVNRILVTRDPTTARKLETKTVKPNLIDRYRYFLIGDAIAAVKNWKVMIKSNMNPYDNSGFVLDIGNVDIISNYDYLSLIVENLMLYSGSYRELVSLAHLDAKIHYKFVCQDENHWITATNHQEIDLLKDYRCSELQIRISADITNVNQKSLVLCYDISQTFHVANLLMVYLKPNPIYLQGFKGGQNPFADLVKRIQIERIRIIGMRILKLTHDGTGLQTTIDTVNMHADFQKCKNALLIPWEMVKAEGACSFIRLGKFDGINYLTLFPEEFERNDDINAESDFEFSNEKTMMTCASIEYNQATEESQPLHNLTIKGFRLLWTCTLETILADLLIFVPPEFGKVMNKKHNSPKKQDEPVIIEEPDLEKKENSQDEEIKITRLQKLLFIEIDRPQLNVLNEDSLSQMLLIGGSGTIEVNQEFLPHDVMEIDAKRLIFVCMESMETFVAPGIVDSARPVLWLESSEEVLNSFRNAGDKGNIEGLLRRVFISRNMKFDITLFRLPYCHYDFVKKCENEDKYLWHNEKRVNKINIKFPEMESSMESEHLWTVIDVIQSVIMRDAQIGSISDSELLMEQEFKRYGKKQIEKALTEKVASMQWNKRPRLTKAISITAETISLKMTKNMETLISVNLSMIRCFVNFFNDKSSQKNFELHKIQVFHNGLPMLSPLLANKDEYIDSNLMFNIRLADRFIQGKDSASWPTIDHLEIFIFPLSIDISTDIYNDIYYFVFPPVDEETAFLASQRANMGKIRPLNKRRRLPKFYRYVNLNEIKVSLSIRGWIGLSRTKIKLASLVIQSTFKSFQELFDKFMNHAKKCVLSQVPSICIQNMGIEKKNFLPTTEVSRTSSFFGKFRRKKSNDLSMTEEEKEKAEEYKQGFKLMFGK</sequence>